<comment type="caution">
    <text evidence="4">The sequence shown here is derived from an EMBL/GenBank/DDBJ whole genome shotgun (WGS) entry which is preliminary data.</text>
</comment>
<dbReference type="InterPro" id="IPR027417">
    <property type="entry name" value="P-loop_NTPase"/>
</dbReference>
<sequence length="344" mass="37854">MANVQGIHSFEELNDLELAIVLSLTAQQHCIVFADGSTDHLLRELQTTIGNRFAVQSATVSCTAITTVDELNESLLVIDDSYQRSPSDAGETYADSQKIELGRAHHEFPGRRHSSSPSNGLDNRTVADIVLARNIDLASESVQVQVLELLRSKRVFTRTAMHTAPSGFIMIAILSTPGGRMTKHLHDMFATSHMHEKMRTGPVQLIAPEPLRRASFMQRSDIEQLRSLAATVHMTAEVAAYLHNIVLFMRLSRYIMAGVTPTATKHLRCVAHALAPLHGLDYVPPSLVALAARMVYGHRVVLATPQTERSLQWGSDPDAVSRMLEGVTVDVVIDRVLEDTDAPL</sequence>
<name>A0A1V8TSN9_9PEZI</name>
<evidence type="ECO:0000313" key="4">
    <source>
        <dbReference type="EMBL" id="OQO14369.1"/>
    </source>
</evidence>
<proteinExistence type="predicted"/>
<dbReference type="InterPro" id="IPR041628">
    <property type="entry name" value="ChlI/MoxR_AAA_lid"/>
</dbReference>
<dbReference type="Pfam" id="PF17863">
    <property type="entry name" value="AAA_lid_2"/>
    <property type="match status" value="1"/>
</dbReference>
<dbReference type="OrthoDB" id="444631at2759"/>
<protein>
    <recommendedName>
        <fullName evidence="1">magnesium chelatase</fullName>
        <ecNumber evidence="1">6.6.1.1</ecNumber>
    </recommendedName>
</protein>
<dbReference type="InParanoid" id="A0A1V8TSN9"/>
<dbReference type="InterPro" id="IPR052041">
    <property type="entry name" value="Nucleic_acid_metab_PIN/TRAM"/>
</dbReference>
<accession>A0A1V8TSN9</accession>
<organism evidence="4 5">
    <name type="scientific">Cryoendolithus antarcticus</name>
    <dbReference type="NCBI Taxonomy" id="1507870"/>
    <lineage>
        <taxon>Eukaryota</taxon>
        <taxon>Fungi</taxon>
        <taxon>Dikarya</taxon>
        <taxon>Ascomycota</taxon>
        <taxon>Pezizomycotina</taxon>
        <taxon>Dothideomycetes</taxon>
        <taxon>Dothideomycetidae</taxon>
        <taxon>Cladosporiales</taxon>
        <taxon>Cladosporiaceae</taxon>
        <taxon>Cryoendolithus</taxon>
    </lineage>
</organism>
<dbReference type="Proteomes" id="UP000192596">
    <property type="component" value="Unassembled WGS sequence"/>
</dbReference>
<gene>
    <name evidence="4" type="ORF">B0A48_01245</name>
</gene>
<keyword evidence="5" id="KW-1185">Reference proteome</keyword>
<evidence type="ECO:0000256" key="1">
    <source>
        <dbReference type="ARBA" id="ARBA00012825"/>
    </source>
</evidence>
<evidence type="ECO:0000259" key="3">
    <source>
        <dbReference type="Pfam" id="PF17863"/>
    </source>
</evidence>
<dbReference type="PANTHER" id="PTHR11603:SF132">
    <property type="entry name" value="C2H2-TYPE DOMAIN-CONTAINING PROTEIN"/>
    <property type="match status" value="1"/>
</dbReference>
<feature type="domain" description="ChlI/MoxR AAA lid" evidence="3">
    <location>
        <begin position="250"/>
        <end position="309"/>
    </location>
</feature>
<dbReference type="EC" id="6.6.1.1" evidence="1"/>
<dbReference type="AlphaFoldDB" id="A0A1V8TSN9"/>
<dbReference type="GO" id="GO:0016851">
    <property type="term" value="F:magnesium chelatase activity"/>
    <property type="evidence" value="ECO:0007669"/>
    <property type="project" value="UniProtKB-EC"/>
</dbReference>
<comment type="pathway">
    <text evidence="2">Porphyrin-containing compound metabolism.</text>
</comment>
<dbReference type="EMBL" id="NAJO01000002">
    <property type="protein sequence ID" value="OQO14369.1"/>
    <property type="molecule type" value="Genomic_DNA"/>
</dbReference>
<evidence type="ECO:0000313" key="5">
    <source>
        <dbReference type="Proteomes" id="UP000192596"/>
    </source>
</evidence>
<dbReference type="SUPFAM" id="SSF52540">
    <property type="entry name" value="P-loop containing nucleoside triphosphate hydrolases"/>
    <property type="match status" value="1"/>
</dbReference>
<dbReference type="Gene3D" id="1.10.8.80">
    <property type="entry name" value="Magnesium chelatase subunit I, C-Terminal domain"/>
    <property type="match status" value="1"/>
</dbReference>
<reference evidence="5" key="1">
    <citation type="submission" date="2017-03" db="EMBL/GenBank/DDBJ databases">
        <title>Genomes of endolithic fungi from Antarctica.</title>
        <authorList>
            <person name="Coleine C."/>
            <person name="Masonjones S."/>
            <person name="Stajich J.E."/>
        </authorList>
    </citation>
    <scope>NUCLEOTIDE SEQUENCE [LARGE SCALE GENOMIC DNA]</scope>
    <source>
        <strain evidence="5">CCFEE 5527</strain>
    </source>
</reference>
<dbReference type="PANTHER" id="PTHR11603">
    <property type="entry name" value="AAA FAMILY ATPASE"/>
    <property type="match status" value="1"/>
</dbReference>
<evidence type="ECO:0000256" key="2">
    <source>
        <dbReference type="ARBA" id="ARBA00023444"/>
    </source>
</evidence>